<protein>
    <recommendedName>
        <fullName evidence="3">Toprim domain-containing protein</fullName>
    </recommendedName>
</protein>
<dbReference type="EMBL" id="NRJG01000112">
    <property type="protein sequence ID" value="RIY36207.1"/>
    <property type="molecule type" value="Genomic_DNA"/>
</dbReference>
<evidence type="ECO:0000313" key="1">
    <source>
        <dbReference type="EMBL" id="RIY36207.1"/>
    </source>
</evidence>
<proteinExistence type="predicted"/>
<evidence type="ECO:0008006" key="3">
    <source>
        <dbReference type="Google" id="ProtNLM"/>
    </source>
</evidence>
<sequence length="478" mass="54705">MPFKRFFAVLYEEREEFKELARKTLKMLPYSAFIEWNCEDGWYAKSANPKFLDADLSALSKYAPEYNPGVEVTDTNDIFSWANHQLRSMQLKVDNIRVSKDRNDWHRVATETGKSGNKDGGYILLIDETVTLMVVNYHLSDQVRVFHPRRAVVLPDQADLKLKIEKNRAYFREKKYLAFISQVQTKLRTEDDILNFLNAGLLNQTIGRFRGLGKISKINPKYIYDKQLFFWIFGDDEFFVVTQPMEGLGQRFNAGDIIIPITDIRTNKICSLQIIYPSGSKRFLKGYPTNMGVFVFNEKLDDLEQNKIILCEGFATGASIMSTLCSFKQHKHALVACCFSKGNLERVANYIANSGVMREVLVIADNDIDENGNAKNPLPPDTTVGSGLEKCKISWMYPPALKDFDYTYFRNLTRFQVQSDVLREKVIKVLDYGVVNDFNDLYVLASAEVNSFLVQESKLMQAAVARITGLAGPEDFLW</sequence>
<reference evidence="1 2" key="1">
    <citation type="submission" date="2017-08" db="EMBL/GenBank/DDBJ databases">
        <title>Reclassification of Bisgaard taxon 37 and 44.</title>
        <authorList>
            <person name="Christensen H."/>
        </authorList>
    </citation>
    <scope>NUCLEOTIDE SEQUENCE [LARGE SCALE GENOMIC DNA]</scope>
    <source>
        <strain evidence="1 2">111</strain>
    </source>
</reference>
<gene>
    <name evidence="1" type="ORF">CKF58_06090</name>
</gene>
<dbReference type="Proteomes" id="UP000265916">
    <property type="component" value="Unassembled WGS sequence"/>
</dbReference>
<keyword evidence="2" id="KW-1185">Reference proteome</keyword>
<accession>A0A3A1YJK6</accession>
<comment type="caution">
    <text evidence="1">The sequence shown here is derived from an EMBL/GenBank/DDBJ whole genome shotgun (WGS) entry which is preliminary data.</text>
</comment>
<organism evidence="1 2">
    <name type="scientific">Psittacicella hinzii</name>
    <dbReference type="NCBI Taxonomy" id="2028575"/>
    <lineage>
        <taxon>Bacteria</taxon>
        <taxon>Pseudomonadati</taxon>
        <taxon>Pseudomonadota</taxon>
        <taxon>Gammaproteobacteria</taxon>
        <taxon>Pasteurellales</taxon>
        <taxon>Psittacicellaceae</taxon>
        <taxon>Psittacicella</taxon>
    </lineage>
</organism>
<dbReference type="AlphaFoldDB" id="A0A3A1YJK6"/>
<name>A0A3A1YJK6_9GAMM</name>
<evidence type="ECO:0000313" key="2">
    <source>
        <dbReference type="Proteomes" id="UP000265916"/>
    </source>
</evidence>